<evidence type="ECO:0000313" key="1">
    <source>
        <dbReference type="EMBL" id="MFC5353509.1"/>
    </source>
</evidence>
<reference evidence="2" key="1">
    <citation type="journal article" date="2019" name="Int. J. Syst. Evol. Microbiol.">
        <title>The Global Catalogue of Microorganisms (GCM) 10K type strain sequencing project: providing services to taxonomists for standard genome sequencing and annotation.</title>
        <authorList>
            <consortium name="The Broad Institute Genomics Platform"/>
            <consortium name="The Broad Institute Genome Sequencing Center for Infectious Disease"/>
            <person name="Wu L."/>
            <person name="Ma J."/>
        </authorList>
    </citation>
    <scope>NUCLEOTIDE SEQUENCE [LARGE SCALE GENOMIC DNA]</scope>
    <source>
        <strain evidence="2">CCUG 58760</strain>
    </source>
</reference>
<evidence type="ECO:0000313" key="2">
    <source>
        <dbReference type="Proteomes" id="UP001596166"/>
    </source>
</evidence>
<organism evidence="1 2">
    <name type="scientific">Azospirillum himalayense</name>
    <dbReference type="NCBI Taxonomy" id="654847"/>
    <lineage>
        <taxon>Bacteria</taxon>
        <taxon>Pseudomonadati</taxon>
        <taxon>Pseudomonadota</taxon>
        <taxon>Alphaproteobacteria</taxon>
        <taxon>Rhodospirillales</taxon>
        <taxon>Azospirillaceae</taxon>
        <taxon>Azospirillum</taxon>
    </lineage>
</organism>
<name>A0ABW0FY32_9PROT</name>
<dbReference type="RefSeq" id="WP_376993336.1">
    <property type="nucleotide sequence ID" value="NZ_JBHSLC010000002.1"/>
</dbReference>
<keyword evidence="2" id="KW-1185">Reference proteome</keyword>
<comment type="caution">
    <text evidence="1">The sequence shown here is derived from an EMBL/GenBank/DDBJ whole genome shotgun (WGS) entry which is preliminary data.</text>
</comment>
<proteinExistence type="predicted"/>
<accession>A0ABW0FY32</accession>
<sequence length="104" mass="11339">MSTDRVPSGLERAEWFRSQAGYHSVGGYWWIRLMATAIQIELRAETGDEPVMSLKNPVELLTEAQTLRLAAADEDAPLVKAEMLAGAAALEARAYRGGHGVSPR</sequence>
<gene>
    <name evidence="1" type="ORF">ACFPMG_00690</name>
</gene>
<dbReference type="Proteomes" id="UP001596166">
    <property type="component" value="Unassembled WGS sequence"/>
</dbReference>
<protein>
    <submittedName>
        <fullName evidence="1">Uncharacterized protein</fullName>
    </submittedName>
</protein>
<dbReference type="EMBL" id="JBHSLC010000002">
    <property type="protein sequence ID" value="MFC5353509.1"/>
    <property type="molecule type" value="Genomic_DNA"/>
</dbReference>